<feature type="domain" description="Four-carbon acid sugar kinase N-terminal" evidence="8">
    <location>
        <begin position="105"/>
        <end position="266"/>
    </location>
</feature>
<evidence type="ECO:0000259" key="9">
    <source>
        <dbReference type="Pfam" id="PF17042"/>
    </source>
</evidence>
<dbReference type="InterPro" id="IPR037051">
    <property type="entry name" value="4-carb_acid_sugar_kinase_N_sf"/>
</dbReference>
<dbReference type="GO" id="GO:0016301">
    <property type="term" value="F:kinase activity"/>
    <property type="evidence" value="ECO:0007669"/>
    <property type="project" value="UniProtKB-KW"/>
</dbReference>
<evidence type="ECO:0000256" key="3">
    <source>
        <dbReference type="ARBA" id="ARBA00022741"/>
    </source>
</evidence>
<dbReference type="GO" id="GO:0005524">
    <property type="term" value="F:ATP binding"/>
    <property type="evidence" value="ECO:0007669"/>
    <property type="project" value="UniProtKB-KW"/>
</dbReference>
<evidence type="ECO:0000256" key="6">
    <source>
        <dbReference type="ARBA" id="ARBA00023277"/>
    </source>
</evidence>
<accession>A0A8J7C996</accession>
<dbReference type="InterPro" id="IPR031475">
    <property type="entry name" value="NBD_C"/>
</dbReference>
<dbReference type="Proteomes" id="UP000629098">
    <property type="component" value="Unassembled WGS sequence"/>
</dbReference>
<organism evidence="10 11">
    <name type="scientific">Iningainema tapete BLCC-T55</name>
    <dbReference type="NCBI Taxonomy" id="2748662"/>
    <lineage>
        <taxon>Bacteria</taxon>
        <taxon>Bacillati</taxon>
        <taxon>Cyanobacteriota</taxon>
        <taxon>Cyanophyceae</taxon>
        <taxon>Nostocales</taxon>
        <taxon>Scytonemataceae</taxon>
        <taxon>Iningainema tapete</taxon>
    </lineage>
</organism>
<dbReference type="AlphaFoldDB" id="A0A8J7C996"/>
<evidence type="ECO:0000256" key="2">
    <source>
        <dbReference type="ARBA" id="ARBA00022679"/>
    </source>
</evidence>
<keyword evidence="11" id="KW-1185">Reference proteome</keyword>
<keyword evidence="5" id="KW-0067">ATP-binding</keyword>
<dbReference type="Gene3D" id="3.40.980.20">
    <property type="entry name" value="Four-carbon acid sugar kinase, nucleotide binding domain"/>
    <property type="match status" value="1"/>
</dbReference>
<feature type="region of interest" description="Disordered" evidence="7">
    <location>
        <begin position="81"/>
        <end position="100"/>
    </location>
</feature>
<keyword evidence="4 10" id="KW-0418">Kinase</keyword>
<keyword evidence="3" id="KW-0547">Nucleotide-binding</keyword>
<protein>
    <submittedName>
        <fullName evidence="10">Four-carbon acid sugar kinase family protein</fullName>
    </submittedName>
</protein>
<dbReference type="SUPFAM" id="SSF142764">
    <property type="entry name" value="YgbK-like"/>
    <property type="match status" value="1"/>
</dbReference>
<evidence type="ECO:0000256" key="7">
    <source>
        <dbReference type="SAM" id="MobiDB-lite"/>
    </source>
</evidence>
<evidence type="ECO:0000256" key="5">
    <source>
        <dbReference type="ARBA" id="ARBA00022840"/>
    </source>
</evidence>
<dbReference type="RefSeq" id="WP_190834428.1">
    <property type="nucleotide sequence ID" value="NZ_CAWPPI010000084.1"/>
</dbReference>
<dbReference type="EMBL" id="JACXAE010000084">
    <property type="protein sequence ID" value="MBD2775681.1"/>
    <property type="molecule type" value="Genomic_DNA"/>
</dbReference>
<evidence type="ECO:0000259" key="8">
    <source>
        <dbReference type="Pfam" id="PF07005"/>
    </source>
</evidence>
<proteinExistence type="inferred from homology"/>
<name>A0A8J7C996_9CYAN</name>
<keyword evidence="2" id="KW-0808">Transferase</keyword>
<evidence type="ECO:0000256" key="1">
    <source>
        <dbReference type="ARBA" id="ARBA00005715"/>
    </source>
</evidence>
<gene>
    <name evidence="10" type="ORF">ICL16_27400</name>
</gene>
<evidence type="ECO:0000256" key="4">
    <source>
        <dbReference type="ARBA" id="ARBA00022777"/>
    </source>
</evidence>
<sequence length="463" mass="49650">MTTKPKIIVLDDDPTGSQTVHSCLLLMRWDVDTLRLGLQDDSPIFFVLTNTRALPPEAAASVTKEVCHNLKLALELTPPVSPPSQGGDTGGVFSPPSQGGDTGGVKFLIVSRSDSTLRGHYPIETDVIAQELGPFDAHFLVPAFFEGGRITRDSVHYLIINGVPTPVHETEFARDSVFGYHHSYLPDYVEEKTQGRISSQSVTRFLLADIRAGSLERLMKLNGNQCVVVDGETQADLDRFAQDVLAAASHGKRFLFRSAASILTALAALPPQPIAAENMAQYVRGGKPGAVIVGSHVKKTTQQLEVLLQAEGTVGIEVEVSRLLDDAPSQSAILLNEILTSVHAAHKAGKTPVVYTSRQELSFADVTTRLQFGTKVSTLLMDIVKGLPSDIGFLISKGGITSNDVLSTGLELTSARLLGQILAGCSMVITPNDHPLFPNLPVVLFPGNVGDADALATIYERLS</sequence>
<dbReference type="Gene3D" id="3.40.50.10840">
    <property type="entry name" value="Putative sugar-binding, N-terminal domain"/>
    <property type="match status" value="1"/>
</dbReference>
<evidence type="ECO:0000313" key="11">
    <source>
        <dbReference type="Proteomes" id="UP000629098"/>
    </source>
</evidence>
<keyword evidence="6" id="KW-0119">Carbohydrate metabolism</keyword>
<dbReference type="Pfam" id="PF17042">
    <property type="entry name" value="NBD_C"/>
    <property type="match status" value="1"/>
</dbReference>
<comment type="caution">
    <text evidence="10">The sequence shown here is derived from an EMBL/GenBank/DDBJ whole genome shotgun (WGS) entry which is preliminary data.</text>
</comment>
<reference evidence="10" key="1">
    <citation type="submission" date="2020-09" db="EMBL/GenBank/DDBJ databases">
        <title>Iningainema tapete sp. nov. (Scytonemataceae, Cyanobacteria) from greenhouses in central Florida (USA) produces two types of nodularin with biosynthetic potential for microcystin-LR and anabaenopeptins.</title>
        <authorList>
            <person name="Berthold D.E."/>
            <person name="Lefler F.W."/>
            <person name="Huang I.-S."/>
            <person name="Abdulla H."/>
            <person name="Zimba P.V."/>
            <person name="Laughinghouse H.D. IV."/>
        </authorList>
    </citation>
    <scope>NUCLEOTIDE SEQUENCE</scope>
    <source>
        <strain evidence="10">BLCCT55</strain>
    </source>
</reference>
<feature type="domain" description="Four-carbon acid sugar kinase N-terminal" evidence="8">
    <location>
        <begin position="7"/>
        <end position="71"/>
    </location>
</feature>
<dbReference type="Pfam" id="PF07005">
    <property type="entry name" value="SBD_N"/>
    <property type="match status" value="2"/>
</dbReference>
<evidence type="ECO:0000313" key="10">
    <source>
        <dbReference type="EMBL" id="MBD2775681.1"/>
    </source>
</evidence>
<dbReference type="InterPro" id="IPR042213">
    <property type="entry name" value="NBD_C_sf"/>
</dbReference>
<dbReference type="InterPro" id="IPR010737">
    <property type="entry name" value="4-carb_acid_sugar_kinase_N"/>
</dbReference>
<feature type="domain" description="Four-carbon acid sugar kinase nucleotide binding" evidence="9">
    <location>
        <begin position="290"/>
        <end position="455"/>
    </location>
</feature>
<comment type="similarity">
    <text evidence="1">Belongs to the four-carbon acid sugar kinase family.</text>
</comment>